<dbReference type="Pfam" id="PF06299">
    <property type="entry name" value="DUF1045"/>
    <property type="match status" value="1"/>
</dbReference>
<gene>
    <name evidence="1" type="ORF">HHL25_01825</name>
</gene>
<dbReference type="NCBIfam" id="TIGR03223">
    <property type="entry name" value="Phn_opern_protn"/>
    <property type="match status" value="1"/>
</dbReference>
<dbReference type="InterPro" id="IPR009389">
    <property type="entry name" value="DUF1045"/>
</dbReference>
<dbReference type="RefSeq" id="WP_169586690.1">
    <property type="nucleotide sequence ID" value="NZ_JABBGK010000001.1"/>
</dbReference>
<protein>
    <submittedName>
        <fullName evidence="1">DUF1045 domain-containing protein</fullName>
    </submittedName>
</protein>
<dbReference type="EMBL" id="JABBGK010000001">
    <property type="protein sequence ID" value="NML72855.1"/>
    <property type="molecule type" value="Genomic_DNA"/>
</dbReference>
<name>A0A7Y0FUH2_9HYPH</name>
<evidence type="ECO:0000313" key="2">
    <source>
        <dbReference type="Proteomes" id="UP000541470"/>
    </source>
</evidence>
<reference evidence="1 2" key="1">
    <citation type="submission" date="2020-04" db="EMBL/GenBank/DDBJ databases">
        <title>Rhizobium sp. S-51 isolated from soil.</title>
        <authorList>
            <person name="Dahal R.H."/>
        </authorList>
    </citation>
    <scope>NUCLEOTIDE SEQUENCE [LARGE SCALE GENOMIC DNA]</scope>
    <source>
        <strain evidence="1 2">S-51</strain>
    </source>
</reference>
<evidence type="ECO:0000313" key="1">
    <source>
        <dbReference type="EMBL" id="NML72855.1"/>
    </source>
</evidence>
<keyword evidence="2" id="KW-1185">Reference proteome</keyword>
<proteinExistence type="predicted"/>
<accession>A0A7Y0FUH2</accession>
<dbReference type="Proteomes" id="UP000541470">
    <property type="component" value="Unassembled WGS sequence"/>
</dbReference>
<dbReference type="PIRSF" id="PIRSF033328">
    <property type="entry name" value="Phest_Mll4975"/>
    <property type="match status" value="1"/>
</dbReference>
<comment type="caution">
    <text evidence="1">The sequence shown here is derived from an EMBL/GenBank/DDBJ whole genome shotgun (WGS) entry which is preliminary data.</text>
</comment>
<sequence length="235" mass="25999">MRYAIYFTPPSGDALTLAAASWLGRSVYSGEPVEHPAVRGLGIHEIAFHTALPRRYGFHATLKAPFHLNHDCSEAALLRELMRFAGTLEPFEIPRLEVGRLGDFYGLTPATSCPALDYLAAAVVQEFDGYRAPLTEAEIERRNPDGLSASQFANLHRWGHPYVMDEFRFHMTLTGPLLARDFGRVEAALGAHFAPLLEEPVEVANLALFVEREPGAPFQVHSLHPMGRVAARKIA</sequence>
<organism evidence="1 2">
    <name type="scientific">Rhizobium terricola</name>
    <dbReference type="NCBI Taxonomy" id="2728849"/>
    <lineage>
        <taxon>Bacteria</taxon>
        <taxon>Pseudomonadati</taxon>
        <taxon>Pseudomonadota</taxon>
        <taxon>Alphaproteobacteria</taxon>
        <taxon>Hyphomicrobiales</taxon>
        <taxon>Rhizobiaceae</taxon>
        <taxon>Rhizobium/Agrobacterium group</taxon>
        <taxon>Rhizobium</taxon>
    </lineage>
</organism>
<dbReference type="AlphaFoldDB" id="A0A7Y0FUH2"/>